<dbReference type="FunFam" id="3.20.20.100:FF:000002">
    <property type="entry name" value="2,5-diketo-D-gluconic acid reductase A"/>
    <property type="match status" value="1"/>
</dbReference>
<protein>
    <submittedName>
        <fullName evidence="6">NADP-dependent oxidoreductase domain-containing protein</fullName>
    </submittedName>
</protein>
<accession>A0AAN7AKU4</accession>
<feature type="active site" description="Proton donor" evidence="2">
    <location>
        <position position="56"/>
    </location>
</feature>
<dbReference type="PANTHER" id="PTHR43827:SF13">
    <property type="entry name" value="ALDO_KETO REDUCTASE FAMILY PROTEIN"/>
    <property type="match status" value="1"/>
</dbReference>
<evidence type="ECO:0000259" key="5">
    <source>
        <dbReference type="Pfam" id="PF00248"/>
    </source>
</evidence>
<evidence type="ECO:0000256" key="4">
    <source>
        <dbReference type="PIRSR" id="PIRSR000097-3"/>
    </source>
</evidence>
<evidence type="ECO:0000313" key="7">
    <source>
        <dbReference type="Proteomes" id="UP001302126"/>
    </source>
</evidence>
<reference evidence="6" key="2">
    <citation type="submission" date="2023-05" db="EMBL/GenBank/DDBJ databases">
        <authorList>
            <consortium name="Lawrence Berkeley National Laboratory"/>
            <person name="Steindorff A."/>
            <person name="Hensen N."/>
            <person name="Bonometti L."/>
            <person name="Westerberg I."/>
            <person name="Brannstrom I.O."/>
            <person name="Guillou S."/>
            <person name="Cros-Aarteil S."/>
            <person name="Calhoun S."/>
            <person name="Haridas S."/>
            <person name="Kuo A."/>
            <person name="Mondo S."/>
            <person name="Pangilinan J."/>
            <person name="Riley R."/>
            <person name="Labutti K."/>
            <person name="Andreopoulos B."/>
            <person name="Lipzen A."/>
            <person name="Chen C."/>
            <person name="Yanf M."/>
            <person name="Daum C."/>
            <person name="Ng V."/>
            <person name="Clum A."/>
            <person name="Ohm R."/>
            <person name="Martin F."/>
            <person name="Silar P."/>
            <person name="Natvig D."/>
            <person name="Lalanne C."/>
            <person name="Gautier V."/>
            <person name="Ament-Velasquez S.L."/>
            <person name="Kruys A."/>
            <person name="Hutchinson M.I."/>
            <person name="Powell A.J."/>
            <person name="Barry K."/>
            <person name="Miller A.N."/>
            <person name="Grigoriev I.V."/>
            <person name="Debuchy R."/>
            <person name="Gladieux P."/>
            <person name="Thoren M.H."/>
            <person name="Johannesson H."/>
        </authorList>
    </citation>
    <scope>NUCLEOTIDE SEQUENCE</scope>
    <source>
        <strain evidence="6">PSN309</strain>
    </source>
</reference>
<dbReference type="InterPro" id="IPR036812">
    <property type="entry name" value="NAD(P)_OxRdtase_dom_sf"/>
</dbReference>
<dbReference type="PRINTS" id="PR00069">
    <property type="entry name" value="ALDKETRDTASE"/>
</dbReference>
<gene>
    <name evidence="6" type="ORF">QBC35DRAFT_494360</name>
</gene>
<evidence type="ECO:0000313" key="6">
    <source>
        <dbReference type="EMBL" id="KAK4189145.1"/>
    </source>
</evidence>
<comment type="caution">
    <text evidence="6">The sequence shown here is derived from an EMBL/GenBank/DDBJ whole genome shotgun (WGS) entry which is preliminary data.</text>
</comment>
<keyword evidence="7" id="KW-1185">Reference proteome</keyword>
<organism evidence="6 7">
    <name type="scientific">Podospora australis</name>
    <dbReference type="NCBI Taxonomy" id="1536484"/>
    <lineage>
        <taxon>Eukaryota</taxon>
        <taxon>Fungi</taxon>
        <taxon>Dikarya</taxon>
        <taxon>Ascomycota</taxon>
        <taxon>Pezizomycotina</taxon>
        <taxon>Sordariomycetes</taxon>
        <taxon>Sordariomycetidae</taxon>
        <taxon>Sordariales</taxon>
        <taxon>Podosporaceae</taxon>
        <taxon>Podospora</taxon>
    </lineage>
</organism>
<dbReference type="PIRSF" id="PIRSF000097">
    <property type="entry name" value="AKR"/>
    <property type="match status" value="1"/>
</dbReference>
<reference evidence="6" key="1">
    <citation type="journal article" date="2023" name="Mol. Phylogenet. Evol.">
        <title>Genome-scale phylogeny and comparative genomics of the fungal order Sordariales.</title>
        <authorList>
            <person name="Hensen N."/>
            <person name="Bonometti L."/>
            <person name="Westerberg I."/>
            <person name="Brannstrom I.O."/>
            <person name="Guillou S."/>
            <person name="Cros-Aarteil S."/>
            <person name="Calhoun S."/>
            <person name="Haridas S."/>
            <person name="Kuo A."/>
            <person name="Mondo S."/>
            <person name="Pangilinan J."/>
            <person name="Riley R."/>
            <person name="LaButti K."/>
            <person name="Andreopoulos B."/>
            <person name="Lipzen A."/>
            <person name="Chen C."/>
            <person name="Yan M."/>
            <person name="Daum C."/>
            <person name="Ng V."/>
            <person name="Clum A."/>
            <person name="Steindorff A."/>
            <person name="Ohm R.A."/>
            <person name="Martin F."/>
            <person name="Silar P."/>
            <person name="Natvig D.O."/>
            <person name="Lalanne C."/>
            <person name="Gautier V."/>
            <person name="Ament-Velasquez S.L."/>
            <person name="Kruys A."/>
            <person name="Hutchinson M.I."/>
            <person name="Powell A.J."/>
            <person name="Barry K."/>
            <person name="Miller A.N."/>
            <person name="Grigoriev I.V."/>
            <person name="Debuchy R."/>
            <person name="Gladieux P."/>
            <person name="Hiltunen Thoren M."/>
            <person name="Johannesson H."/>
        </authorList>
    </citation>
    <scope>NUCLEOTIDE SEQUENCE</scope>
    <source>
        <strain evidence="6">PSN309</strain>
    </source>
</reference>
<proteinExistence type="predicted"/>
<dbReference type="AlphaFoldDB" id="A0AAN7AKU4"/>
<sequence>MSTTREMLSRTLQLRNGLSIPQIQLGLYMMSPAETKRAVRSALIAGYRGFDSAQWYGNEKETGQAINAFLADPALNKEGLTRQDIFYTTKLRSNSTSREQVRKSIQKSVKECGLGYVDLFLLHSPYGGKEARRESWAAVLEAVEAGEVKSAGVSNYGVGHLGEFEEGKRPVVNQIEVHPFNTQGEIREKCKEMGVLVEAYAPLVRGVRFSDKTVKGLAGRYGVSSAQVLVRWSIQHGFVTLPKSAKEERLISNADVGGFELSKEDMEGLDALDEKLVTDWNPTDAP</sequence>
<name>A0AAN7AKU4_9PEZI</name>
<dbReference type="PANTHER" id="PTHR43827">
    <property type="entry name" value="2,5-DIKETO-D-GLUCONIC ACID REDUCTASE"/>
    <property type="match status" value="1"/>
</dbReference>
<feature type="site" description="Lowers pKa of active site Tyr" evidence="4">
    <location>
        <position position="90"/>
    </location>
</feature>
<dbReference type="Proteomes" id="UP001302126">
    <property type="component" value="Unassembled WGS sequence"/>
</dbReference>
<evidence type="ECO:0000256" key="1">
    <source>
        <dbReference type="ARBA" id="ARBA00023002"/>
    </source>
</evidence>
<dbReference type="Gene3D" id="3.20.20.100">
    <property type="entry name" value="NADP-dependent oxidoreductase domain"/>
    <property type="match status" value="1"/>
</dbReference>
<dbReference type="GO" id="GO:0016616">
    <property type="term" value="F:oxidoreductase activity, acting on the CH-OH group of donors, NAD or NADP as acceptor"/>
    <property type="evidence" value="ECO:0007669"/>
    <property type="project" value="UniProtKB-ARBA"/>
</dbReference>
<dbReference type="PROSITE" id="PS00063">
    <property type="entry name" value="ALDOKETO_REDUCTASE_3"/>
    <property type="match status" value="1"/>
</dbReference>
<dbReference type="SUPFAM" id="SSF51430">
    <property type="entry name" value="NAD(P)-linked oxidoreductase"/>
    <property type="match status" value="1"/>
</dbReference>
<dbReference type="InterPro" id="IPR018170">
    <property type="entry name" value="Aldo/ket_reductase_CS"/>
</dbReference>
<dbReference type="InterPro" id="IPR023210">
    <property type="entry name" value="NADP_OxRdtase_dom"/>
</dbReference>
<feature type="domain" description="NADP-dependent oxidoreductase" evidence="5">
    <location>
        <begin position="30"/>
        <end position="273"/>
    </location>
</feature>
<keyword evidence="1" id="KW-0560">Oxidoreductase</keyword>
<dbReference type="CDD" id="cd19071">
    <property type="entry name" value="AKR_AKR1-5-like"/>
    <property type="match status" value="1"/>
</dbReference>
<dbReference type="EMBL" id="MU864379">
    <property type="protein sequence ID" value="KAK4189145.1"/>
    <property type="molecule type" value="Genomic_DNA"/>
</dbReference>
<dbReference type="Pfam" id="PF00248">
    <property type="entry name" value="Aldo_ket_red"/>
    <property type="match status" value="1"/>
</dbReference>
<evidence type="ECO:0000256" key="3">
    <source>
        <dbReference type="PIRSR" id="PIRSR000097-2"/>
    </source>
</evidence>
<feature type="binding site" evidence="3">
    <location>
        <position position="123"/>
    </location>
    <ligand>
        <name>substrate</name>
    </ligand>
</feature>
<evidence type="ECO:0000256" key="2">
    <source>
        <dbReference type="PIRSR" id="PIRSR000097-1"/>
    </source>
</evidence>
<dbReference type="InterPro" id="IPR020471">
    <property type="entry name" value="AKR"/>
</dbReference>